<dbReference type="SMART" id="SM00560">
    <property type="entry name" value="LamGL"/>
    <property type="match status" value="2"/>
</dbReference>
<sequence length="1346" mass="148507">MQMDCSLGVRIIGHIQHQMGSVDTEQLPCIVTAVADYASTSATILGLTKGNELELQRRHEGWGYGTPVSNSPSLNLRGSTSTLSADVQQDVAYKNQMLESLSSEREKHRFLAAFETYTSEKWLWLDQAKMGRTPLRSEDIPILFGNIDDLYELSVTFTNDLRKIVFEWKADSHIGPVWLKLIPELKIYENYIRNSVKSTRHLVVIKERSGLVEWMNSLKTETIVDFASHLIMPVQRIVRHELLLKRSLSATAEDHTDHSQLLEALKEVEYLVKLINIQSIEEGENTKKLNAIEKSVANFKMTPNEDRLYVYEGVLHKVCRKSNKKRMFFLFSDALIYATISPVRQMSNKRRSVVITSSTIESDSFILPSAYQFRRWIDIRSLLVEDVPDTSSMKNAFQVVTTEEKSFTVYASDAKEKLTWMNHLQVLTRANKLGEVAPVWQSDTSVCAICEKGFTVVNRKHCEFSIIEDEIVCRMFCESEHVTTLFECIRTATAQVEPNSHPEKGALLYATLKVKGAAQTRRTTSILFITATSTYYFISLHDITMMRRTLFFLLVLTATIAQQCEQGFSYCPDVNACYEPTQYNCQPDRYNGQSRLCGAGTFSCNDVCIAECAYQCNANGTYSSRSDRTCPPTQVCQPGYSACGDACYNSDQYCCISGSPQDIQSCPQPTSTSCDRAAGCTFELVHVGQLHDGQLRLNYGPGAFPVNFTFTTDGKMVDNRGQTCYLAANGQLQCNFEAQTTVTDFCISGDYLSHAGGLVWYECDVGTGGSNLYNVSIDSQSCSALYLYVSSQCDSAPSTISQAPTGSAVTAPSTTSYVPPVVTSTPFTTTRCSSGFGITLPIPFFYFSFDLGVSVGGSIKDDSGNGRNGIVVGKPLSIFGFISAALSFDLNAGLQGIRIDNVDKLGLNFTIATWVKVKTCYHCDRFSIFSQVSANAKSTMKIATTKTGIWSSTKGWDLTFCPKTQRVTFSTAFQSVSWEVKVAAEAWFHLALTADVSGRVNLYVNGVAAASQNVRVSLSLSSKLYIASDKNKCSFSGSIDDFVAFNVALSLQQIVSIRDNRCATTTSTKSIGSTQATRSQTPVTVFPTKAPCDFCPKPPTPPKSTGCGFPWLYWSFDKIKNRTVCNDDSGHKRHGSFLSNCTLIDGILRRAVHHSATDSISLPDFSLSAVFSLSTWIKLSSSSQASVVATTKVQAGAAAGWELRFDAQAGIFTFESTGNSRASWTVQVNAGVWSHLAVSVENGFVELFINGISQGVKNITACVNSSVGLRVGVKLAAQLDEFLIFDRALDTEEVVDAMNKYKTGKDISAGSWSQKSNDLDWGVGWEKSASLDVTARSRISSWWKWI</sequence>
<evidence type="ECO:0000256" key="1">
    <source>
        <dbReference type="ARBA" id="ARBA00022729"/>
    </source>
</evidence>
<comment type="caution">
    <text evidence="5">The sequence shown here is derived from an EMBL/GenBank/DDBJ whole genome shotgun (WGS) entry which is preliminary data.</text>
</comment>
<dbReference type="Proteomes" id="UP000241769">
    <property type="component" value="Unassembled WGS sequence"/>
</dbReference>
<feature type="domain" description="DH" evidence="4">
    <location>
        <begin position="92"/>
        <end position="278"/>
    </location>
</feature>
<dbReference type="PANTHER" id="PTHR12673:SF159">
    <property type="entry name" value="LD03170P"/>
    <property type="match status" value="1"/>
</dbReference>
<dbReference type="InterPro" id="IPR035899">
    <property type="entry name" value="DBL_dom_sf"/>
</dbReference>
<dbReference type="InterPro" id="IPR054508">
    <property type="entry name" value="PIR1-like_C"/>
</dbReference>
<evidence type="ECO:0008006" key="7">
    <source>
        <dbReference type="Google" id="ProtNLM"/>
    </source>
</evidence>
<keyword evidence="6" id="KW-1185">Reference proteome</keyword>
<dbReference type="Pfam" id="PF00621">
    <property type="entry name" value="RhoGEF"/>
    <property type="match status" value="1"/>
</dbReference>
<proteinExistence type="predicted"/>
<dbReference type="Gene3D" id="2.60.120.200">
    <property type="match status" value="2"/>
</dbReference>
<dbReference type="PROSITE" id="PS50010">
    <property type="entry name" value="DH_2"/>
    <property type="match status" value="1"/>
</dbReference>
<evidence type="ECO:0000313" key="5">
    <source>
        <dbReference type="EMBL" id="PRP77925.1"/>
    </source>
</evidence>
<dbReference type="SUPFAM" id="SSF49899">
    <property type="entry name" value="Concanavalin A-like lectins/glucanases"/>
    <property type="match status" value="2"/>
</dbReference>
<dbReference type="GO" id="GO:0005085">
    <property type="term" value="F:guanyl-nucleotide exchange factor activity"/>
    <property type="evidence" value="ECO:0007669"/>
    <property type="project" value="InterPro"/>
</dbReference>
<dbReference type="InterPro" id="IPR006558">
    <property type="entry name" value="LamG-like"/>
</dbReference>
<dbReference type="OrthoDB" id="70570at2759"/>
<dbReference type="SUPFAM" id="SSF48065">
    <property type="entry name" value="DBL homology domain (DH-domain)"/>
    <property type="match status" value="1"/>
</dbReference>
<dbReference type="Gene3D" id="2.30.29.30">
    <property type="entry name" value="Pleckstrin-homology domain (PH domain)/Phosphotyrosine-binding domain (PTB)"/>
    <property type="match status" value="1"/>
</dbReference>
<dbReference type="InterPro" id="IPR013320">
    <property type="entry name" value="ConA-like_dom_sf"/>
</dbReference>
<feature type="domain" description="PH" evidence="3">
    <location>
        <begin position="308"/>
        <end position="429"/>
    </location>
</feature>
<dbReference type="Pfam" id="PF13385">
    <property type="entry name" value="Laminin_G_3"/>
    <property type="match status" value="2"/>
</dbReference>
<keyword evidence="2" id="KW-1015">Disulfide bond</keyword>
<dbReference type="Gene3D" id="1.20.900.10">
    <property type="entry name" value="Dbl homology (DH) domain"/>
    <property type="match status" value="1"/>
</dbReference>
<evidence type="ECO:0000256" key="2">
    <source>
        <dbReference type="ARBA" id="ARBA00023157"/>
    </source>
</evidence>
<dbReference type="GO" id="GO:0005737">
    <property type="term" value="C:cytoplasm"/>
    <property type="evidence" value="ECO:0007669"/>
    <property type="project" value="TreeGrafter"/>
</dbReference>
<dbReference type="Pfam" id="PF22799">
    <property type="entry name" value="PIR1-like_C"/>
    <property type="match status" value="1"/>
</dbReference>
<protein>
    <recommendedName>
        <fullName evidence="7">RhoGEF domain-containing protein</fullName>
    </recommendedName>
</protein>
<dbReference type="InterPro" id="IPR011993">
    <property type="entry name" value="PH-like_dom_sf"/>
</dbReference>
<evidence type="ECO:0000259" key="4">
    <source>
        <dbReference type="PROSITE" id="PS50010"/>
    </source>
</evidence>
<dbReference type="SMART" id="SM00233">
    <property type="entry name" value="PH"/>
    <property type="match status" value="1"/>
</dbReference>
<gene>
    <name evidence="5" type="ORF">PROFUN_08459</name>
</gene>
<organism evidence="5 6">
    <name type="scientific">Planoprotostelium fungivorum</name>
    <dbReference type="NCBI Taxonomy" id="1890364"/>
    <lineage>
        <taxon>Eukaryota</taxon>
        <taxon>Amoebozoa</taxon>
        <taxon>Evosea</taxon>
        <taxon>Variosea</taxon>
        <taxon>Cavosteliida</taxon>
        <taxon>Cavosteliaceae</taxon>
        <taxon>Planoprotostelium</taxon>
    </lineage>
</organism>
<dbReference type="InterPro" id="IPR001849">
    <property type="entry name" value="PH_domain"/>
</dbReference>
<reference evidence="5 6" key="1">
    <citation type="journal article" date="2018" name="Genome Biol. Evol.">
        <title>Multiple Roots of Fruiting Body Formation in Amoebozoa.</title>
        <authorList>
            <person name="Hillmann F."/>
            <person name="Forbes G."/>
            <person name="Novohradska S."/>
            <person name="Ferling I."/>
            <person name="Riege K."/>
            <person name="Groth M."/>
            <person name="Westermann M."/>
            <person name="Marz M."/>
            <person name="Spaller T."/>
            <person name="Winckler T."/>
            <person name="Schaap P."/>
            <person name="Glockner G."/>
        </authorList>
    </citation>
    <scope>NUCLEOTIDE SEQUENCE [LARGE SCALE GENOMIC DNA]</scope>
    <source>
        <strain evidence="5 6">Jena</strain>
    </source>
</reference>
<dbReference type="InterPro" id="IPR051092">
    <property type="entry name" value="FYVE_RhoGEF_PH"/>
</dbReference>
<dbReference type="Pfam" id="PF00169">
    <property type="entry name" value="PH"/>
    <property type="match status" value="1"/>
</dbReference>
<dbReference type="STRING" id="1890364.A0A2P6N1V9"/>
<dbReference type="PANTHER" id="PTHR12673">
    <property type="entry name" value="FACIOGENITAL DYSPLASIA PROTEIN"/>
    <property type="match status" value="1"/>
</dbReference>
<name>A0A2P6N1V9_9EUKA</name>
<dbReference type="SMART" id="SM00325">
    <property type="entry name" value="RhoGEF"/>
    <property type="match status" value="1"/>
</dbReference>
<dbReference type="EMBL" id="MDYQ01000250">
    <property type="protein sequence ID" value="PRP77925.1"/>
    <property type="molecule type" value="Genomic_DNA"/>
</dbReference>
<keyword evidence="1" id="KW-0732">Signal</keyword>
<dbReference type="PROSITE" id="PS50003">
    <property type="entry name" value="PH_DOMAIN"/>
    <property type="match status" value="1"/>
</dbReference>
<evidence type="ECO:0000313" key="6">
    <source>
        <dbReference type="Proteomes" id="UP000241769"/>
    </source>
</evidence>
<accession>A0A2P6N1V9</accession>
<evidence type="ECO:0000259" key="3">
    <source>
        <dbReference type="PROSITE" id="PS50003"/>
    </source>
</evidence>
<dbReference type="InParanoid" id="A0A2P6N1V9"/>
<dbReference type="SUPFAM" id="SSF50729">
    <property type="entry name" value="PH domain-like"/>
    <property type="match status" value="1"/>
</dbReference>
<dbReference type="InterPro" id="IPR000219">
    <property type="entry name" value="DH_dom"/>
</dbReference>